<gene>
    <name evidence="2" type="ORF">S01H1_77038</name>
</gene>
<dbReference type="AlphaFoldDB" id="X0XYP4"/>
<reference evidence="2" key="1">
    <citation type="journal article" date="2014" name="Front. Microbiol.">
        <title>High frequency of phylogenetically diverse reductive dehalogenase-homologous genes in deep subseafloor sedimentary metagenomes.</title>
        <authorList>
            <person name="Kawai M."/>
            <person name="Futagami T."/>
            <person name="Toyoda A."/>
            <person name="Takaki Y."/>
            <person name="Nishi S."/>
            <person name="Hori S."/>
            <person name="Arai W."/>
            <person name="Tsubouchi T."/>
            <person name="Morono Y."/>
            <person name="Uchiyama I."/>
            <person name="Ito T."/>
            <person name="Fujiyama A."/>
            <person name="Inagaki F."/>
            <person name="Takami H."/>
        </authorList>
    </citation>
    <scope>NUCLEOTIDE SEQUENCE</scope>
    <source>
        <strain evidence="2">Expedition CK06-06</strain>
    </source>
</reference>
<dbReference type="EMBL" id="BARS01051758">
    <property type="protein sequence ID" value="GAG48455.1"/>
    <property type="molecule type" value="Genomic_DNA"/>
</dbReference>
<name>X0XYP4_9ZZZZ</name>
<feature type="region of interest" description="Disordered" evidence="1">
    <location>
        <begin position="57"/>
        <end position="79"/>
    </location>
</feature>
<accession>X0XYP4</accession>
<organism evidence="2">
    <name type="scientific">marine sediment metagenome</name>
    <dbReference type="NCBI Taxonomy" id="412755"/>
    <lineage>
        <taxon>unclassified sequences</taxon>
        <taxon>metagenomes</taxon>
        <taxon>ecological metagenomes</taxon>
    </lineage>
</organism>
<sequence length="121" mass="13286">DLKRYCSDRIVGDPNLEFSITCKKCGYSLSDILNYTALAPTKGSELLIIQSSFVMEAPPKPEPGTEQPGQPAKPIPPRKIKLQVPSKVMTVQEYKSLLTGQLTALAAARPDEEIELDIETL</sequence>
<feature type="non-terminal residue" evidence="2">
    <location>
        <position position="1"/>
    </location>
</feature>
<evidence type="ECO:0000313" key="2">
    <source>
        <dbReference type="EMBL" id="GAG48455.1"/>
    </source>
</evidence>
<comment type="caution">
    <text evidence="2">The sequence shown here is derived from an EMBL/GenBank/DDBJ whole genome shotgun (WGS) entry which is preliminary data.</text>
</comment>
<evidence type="ECO:0000256" key="1">
    <source>
        <dbReference type="SAM" id="MobiDB-lite"/>
    </source>
</evidence>
<proteinExistence type="predicted"/>
<protein>
    <submittedName>
        <fullName evidence="2">Uncharacterized protein</fullName>
    </submittedName>
</protein>